<dbReference type="EMBL" id="JAPRAY010000003">
    <property type="protein sequence ID" value="MCZ0666453.1"/>
    <property type="molecule type" value="Genomic_DNA"/>
</dbReference>
<name>A0A2N5NL26_MEDGN</name>
<dbReference type="EMBL" id="JAPRBD010000001">
    <property type="protein sequence ID" value="MCZ0688513.1"/>
    <property type="molecule type" value="Genomic_DNA"/>
</dbReference>
<dbReference type="InterPro" id="IPR046720">
    <property type="entry name" value="DUF6612"/>
</dbReference>
<evidence type="ECO:0000313" key="7">
    <source>
        <dbReference type="Proteomes" id="UP000235093"/>
    </source>
</evidence>
<dbReference type="Pfam" id="PF20316">
    <property type="entry name" value="DUF6612"/>
    <property type="match status" value="1"/>
</dbReference>
<dbReference type="Proteomes" id="UP000234849">
    <property type="component" value="Unassembled WGS sequence"/>
</dbReference>
<comment type="caution">
    <text evidence="4">The sequence shown here is derived from an EMBL/GenBank/DDBJ whole genome shotgun (WGS) entry which is preliminary data.</text>
</comment>
<reference evidence="2" key="2">
    <citation type="submission" date="2022-11" db="EMBL/GenBank/DDBJ databases">
        <title>Temperate bacteriophages infecting mucin-degrading bacterium Ruminococcus gnavus from the human gut.</title>
        <authorList>
            <person name="Buttimer C."/>
        </authorList>
    </citation>
    <scope>NUCLEOTIDE SEQUENCE</scope>
    <source>
        <strain evidence="2">CCUG 49994</strain>
        <strain evidence="3">CCUG 52279</strain>
    </source>
</reference>
<feature type="chain" id="PRO_5043159383" evidence="1">
    <location>
        <begin position="26"/>
        <end position="278"/>
    </location>
</feature>
<dbReference type="EMBL" id="NIHM01000003">
    <property type="protein sequence ID" value="PLT57226.1"/>
    <property type="molecule type" value="Genomic_DNA"/>
</dbReference>
<dbReference type="AlphaFoldDB" id="A0A2N5NL26"/>
<accession>A0A2N5NL26</accession>
<keyword evidence="1" id="KW-0732">Signal</keyword>
<dbReference type="RefSeq" id="WP_022037842.1">
    <property type="nucleotide sequence ID" value="NZ_BAABXV010000001.1"/>
</dbReference>
<dbReference type="PROSITE" id="PS51257">
    <property type="entry name" value="PROKAR_LIPOPROTEIN"/>
    <property type="match status" value="1"/>
</dbReference>
<organism evidence="4 6">
    <name type="scientific">Mediterraneibacter gnavus</name>
    <name type="common">Ruminococcus gnavus</name>
    <dbReference type="NCBI Taxonomy" id="33038"/>
    <lineage>
        <taxon>Bacteria</taxon>
        <taxon>Bacillati</taxon>
        <taxon>Bacillota</taxon>
        <taxon>Clostridia</taxon>
        <taxon>Lachnospirales</taxon>
        <taxon>Lachnospiraceae</taxon>
        <taxon>Mediterraneibacter</taxon>
    </lineage>
</organism>
<sequence>MTGKKRMCRLALTGALLLLCTNTAAGCRQQEKQEVTPEVLMDAVDKNMKEVNSASSSLEIEVELEDVLDHTRIRMDMDMENTVSPRAGHAKGRAEVKLNDNLVSSNMEIYQVEEGDKYVTYSSLYEQWSRTESENSASSGGTETDFFQSARAEIEDFTLARQPVKVREKTCYEIYGDMQGKKLMDFLGEEMIQAYGLVDLPDQDALDTLEIPVTVDIYKKEKLPARIIVDMTEIMDELYQSYGKTTNVNFYNIELVYQGYDDVKPIQVPESVKQVVNG</sequence>
<feature type="signal peptide" evidence="1">
    <location>
        <begin position="1"/>
        <end position="25"/>
    </location>
</feature>
<evidence type="ECO:0000313" key="4">
    <source>
        <dbReference type="EMBL" id="PLT57226.1"/>
    </source>
</evidence>
<protein>
    <submittedName>
        <fullName evidence="4">Uncharacterized protein</fullName>
    </submittedName>
</protein>
<proteinExistence type="predicted"/>
<dbReference type="Proteomes" id="UP000235093">
    <property type="component" value="Unassembled WGS sequence"/>
</dbReference>
<evidence type="ECO:0000313" key="3">
    <source>
        <dbReference type="EMBL" id="MCZ0688513.1"/>
    </source>
</evidence>
<reference evidence="6 7" key="1">
    <citation type="journal article" date="2017" name="Genome Med.">
        <title>A novel Ruminococcus gnavus clade enriched in inflammatory bowel disease patients.</title>
        <authorList>
            <person name="Hall A.B."/>
            <person name="Yassour M."/>
            <person name="Sauk J."/>
            <person name="Garner A."/>
            <person name="Jiang X."/>
            <person name="Arthur T."/>
            <person name="Lagoudas G.K."/>
            <person name="Vatanen T."/>
            <person name="Fornelos N."/>
            <person name="Wilson R."/>
            <person name="Bertha M."/>
            <person name="Cohen M."/>
            <person name="Garber J."/>
            <person name="Khalili H."/>
            <person name="Gevers D."/>
            <person name="Ananthakrishnan A.N."/>
            <person name="Kugathasan S."/>
            <person name="Lander E.S."/>
            <person name="Blainey P."/>
            <person name="Vlamakis H."/>
            <person name="Xavier R.J."/>
            <person name="Huttenhower C."/>
        </authorList>
    </citation>
    <scope>NUCLEOTIDE SEQUENCE [LARGE SCALE GENOMIC DNA]</scope>
    <source>
        <strain evidence="4 6">RJX1118</strain>
        <strain evidence="5 7">RJX1125</strain>
    </source>
</reference>
<evidence type="ECO:0000313" key="5">
    <source>
        <dbReference type="EMBL" id="PLT77707.1"/>
    </source>
</evidence>
<dbReference type="Proteomes" id="UP001079535">
    <property type="component" value="Unassembled WGS sequence"/>
</dbReference>
<evidence type="ECO:0000313" key="2">
    <source>
        <dbReference type="EMBL" id="MCZ0666453.1"/>
    </source>
</evidence>
<gene>
    <name evidence="4" type="ORF">CDL18_03280</name>
    <name evidence="5" type="ORF">CDL23_00985</name>
    <name evidence="3" type="ORF">OZZ16_01025</name>
    <name evidence="2" type="ORF">OZZ17_02735</name>
</gene>
<dbReference type="Gene3D" id="2.50.20.20">
    <property type="match status" value="1"/>
</dbReference>
<dbReference type="Proteomes" id="UP001076974">
    <property type="component" value="Unassembled WGS sequence"/>
</dbReference>
<dbReference type="EMBL" id="NIHT01000001">
    <property type="protein sequence ID" value="PLT77707.1"/>
    <property type="molecule type" value="Genomic_DNA"/>
</dbReference>
<evidence type="ECO:0000256" key="1">
    <source>
        <dbReference type="SAM" id="SignalP"/>
    </source>
</evidence>
<evidence type="ECO:0000313" key="6">
    <source>
        <dbReference type="Proteomes" id="UP000234849"/>
    </source>
</evidence>